<reference evidence="1" key="1">
    <citation type="submission" date="2020-10" db="EMBL/GenBank/DDBJ databases">
        <authorList>
            <person name="Castelo-Branco R."/>
            <person name="Eusebio N."/>
            <person name="Adriana R."/>
            <person name="Vieira A."/>
            <person name="Brugerolle De Fraissinette N."/>
            <person name="Rezende De Castro R."/>
            <person name="Schneider M.P."/>
            <person name="Vasconcelos V."/>
            <person name="Leao P.N."/>
        </authorList>
    </citation>
    <scope>NUCLEOTIDE SEQUENCE</scope>
    <source>
        <strain evidence="1">LEGE 11480</strain>
    </source>
</reference>
<evidence type="ECO:0000313" key="2">
    <source>
        <dbReference type="Proteomes" id="UP000625316"/>
    </source>
</evidence>
<comment type="caution">
    <text evidence="1">The sequence shown here is derived from an EMBL/GenBank/DDBJ whole genome shotgun (WGS) entry which is preliminary data.</text>
</comment>
<evidence type="ECO:0000313" key="1">
    <source>
        <dbReference type="EMBL" id="MBE9029318.1"/>
    </source>
</evidence>
<proteinExistence type="predicted"/>
<accession>A0A928VKB9</accession>
<dbReference type="RefSeq" id="WP_264324138.1">
    <property type="nucleotide sequence ID" value="NZ_JADEXQ010000014.1"/>
</dbReference>
<protein>
    <submittedName>
        <fullName evidence="1">Uncharacterized protein</fullName>
    </submittedName>
</protein>
<sequence length="186" mass="20368">MEKVNFDPHMPQVDIWPDMEKTFISARQAASNPDKPTMAIVTPGHRIVVPIPVGKATSDQRQSKRYANLQEIISGSASQNISVIAMTEVAAGLQDRLTPDALPYTGSRAIPFFGYLMAIGSLGHSILVFEGHSSTLKMGCRGADVLVVDGGMIPFLQSDWITVSRSVMQGGREIIVFQRDQRIEKL</sequence>
<dbReference type="EMBL" id="JADEXQ010000014">
    <property type="protein sequence ID" value="MBE9029318.1"/>
    <property type="molecule type" value="Genomic_DNA"/>
</dbReference>
<name>A0A928VKB9_9CYAN</name>
<keyword evidence="2" id="KW-1185">Reference proteome</keyword>
<organism evidence="1 2">
    <name type="scientific">Romeriopsis navalis LEGE 11480</name>
    <dbReference type="NCBI Taxonomy" id="2777977"/>
    <lineage>
        <taxon>Bacteria</taxon>
        <taxon>Bacillati</taxon>
        <taxon>Cyanobacteriota</taxon>
        <taxon>Cyanophyceae</taxon>
        <taxon>Leptolyngbyales</taxon>
        <taxon>Leptolyngbyaceae</taxon>
        <taxon>Romeriopsis</taxon>
        <taxon>Romeriopsis navalis</taxon>
    </lineage>
</organism>
<gene>
    <name evidence="1" type="ORF">IQ266_06020</name>
</gene>
<dbReference type="Proteomes" id="UP000625316">
    <property type="component" value="Unassembled WGS sequence"/>
</dbReference>
<dbReference type="AlphaFoldDB" id="A0A928VKB9"/>